<evidence type="ECO:0000313" key="3">
    <source>
        <dbReference type="Proteomes" id="UP000440668"/>
    </source>
</evidence>
<dbReference type="EMBL" id="WMKA01000038">
    <property type="protein sequence ID" value="MTG90134.1"/>
    <property type="molecule type" value="Genomic_DNA"/>
</dbReference>
<evidence type="ECO:0000259" key="1">
    <source>
        <dbReference type="Pfam" id="PF10592"/>
    </source>
</evidence>
<protein>
    <recommendedName>
        <fullName evidence="1">Abortive phage infection protein C-terminal domain-containing protein</fullName>
    </recommendedName>
</protein>
<dbReference type="Proteomes" id="UP000440668">
    <property type="component" value="Unassembled WGS sequence"/>
</dbReference>
<reference evidence="2 3" key="1">
    <citation type="submission" date="2019-11" db="EMBL/GenBank/DDBJ databases">
        <title>Cellulosimicrobium composti sp. nov. isolated from a compost.</title>
        <authorList>
            <person name="Yang Y."/>
        </authorList>
    </citation>
    <scope>NUCLEOTIDE SEQUENCE [LARGE SCALE GENOMIC DNA]</scope>
    <source>
        <strain evidence="2 3">BIT-GX5</strain>
    </source>
</reference>
<dbReference type="Pfam" id="PF10592">
    <property type="entry name" value="AIPR"/>
    <property type="match status" value="1"/>
</dbReference>
<gene>
    <name evidence="2" type="ORF">GJV82_14435</name>
</gene>
<organism evidence="2 3">
    <name type="scientific">Cellulosimicrobium composti</name>
    <dbReference type="NCBI Taxonomy" id="2672572"/>
    <lineage>
        <taxon>Bacteria</taxon>
        <taxon>Bacillati</taxon>
        <taxon>Actinomycetota</taxon>
        <taxon>Actinomycetes</taxon>
        <taxon>Micrococcales</taxon>
        <taxon>Promicromonosporaceae</taxon>
        <taxon>Cellulosimicrobium</taxon>
    </lineage>
</organism>
<evidence type="ECO:0000313" key="2">
    <source>
        <dbReference type="EMBL" id="MTG90134.1"/>
    </source>
</evidence>
<accession>A0A6N7ZKT9</accession>
<proteinExistence type="predicted"/>
<dbReference type="AlphaFoldDB" id="A0A6N7ZKT9"/>
<feature type="domain" description="Abortive phage infection protein C-terminal" evidence="1">
    <location>
        <begin position="243"/>
        <end position="371"/>
    </location>
</feature>
<comment type="caution">
    <text evidence="2">The sequence shown here is derived from an EMBL/GenBank/DDBJ whole genome shotgun (WGS) entry which is preliminary data.</text>
</comment>
<name>A0A6N7ZKT9_9MICO</name>
<sequence length="568" mass="62468">MTPMSFDEQTNYGYLSQVASPEASEGLTRSRAVLLLWFLRNVIGIDDLDAYEHVCDGPGDRGIDGMYVEEDDFTGIGTLVILQSKYPQTPKNVGRTDVAEFLGIANQCRTVEGVQALLADPGLEPELRALLIRNRVEERLAAGTLKVRLIFVTAGILQQDAQELVASTNVREGAGFLTVYDLRTLGPLAKSVLGPQPVSGEVVITTPSSERFVMQIDGRDHIVAAVKASEIVAWPGIDDRSLFDLNVRNQLRPNNVSKALRQALARSQDHPNFLAFHNGLTVVCNGITTQDESITVQDMSVVNGAQSVVALLDQAAYLTDELKLVVKFIEIGEHHQVAREIARRSNTQNPVNQRNLRALSGVQLRLLAEFKTEFPTYTYVTRPRYGEPLEGTVIENDHAAQLLCAIYNQQPWLAVKVLALFQDHYTAVFSTAITAAHIVLADLIEQRVRAGSSRVPSNYLASKKLTELVMVYLVGQLLRTDDALAQMLKAPATALEDRPALEAKLDELVGHAAGTLQIRAQEHRIAETYDDFKVDFKNREVLTKLGKEAAKLYVYAKATQATPAGGTL</sequence>
<dbReference type="InterPro" id="IPR018891">
    <property type="entry name" value="AIPR_C"/>
</dbReference>